<dbReference type="InterPro" id="IPR026913">
    <property type="entry name" value="METTL24"/>
</dbReference>
<evidence type="ECO:0000256" key="1">
    <source>
        <dbReference type="SAM" id="MobiDB-lite"/>
    </source>
</evidence>
<protein>
    <recommendedName>
        <fullName evidence="2">Methyltransferase domain-containing protein</fullName>
    </recommendedName>
</protein>
<feature type="domain" description="Methyltransferase" evidence="2">
    <location>
        <begin position="91"/>
        <end position="269"/>
    </location>
</feature>
<gene>
    <name evidence="3" type="ORF">OAUR00152_LOCUS30061</name>
</gene>
<dbReference type="PANTHER" id="PTHR32026:SF10">
    <property type="entry name" value="METHYLTRANSFERASE-LIKE PROTEIN 24-RELATED"/>
    <property type="match status" value="1"/>
</dbReference>
<dbReference type="PANTHER" id="PTHR32026">
    <property type="entry name" value="METHYLTRANSFERASE-LIKE PROTEIN 24"/>
    <property type="match status" value="1"/>
</dbReference>
<organism evidence="3">
    <name type="scientific">Odontella aurita</name>
    <dbReference type="NCBI Taxonomy" id="265563"/>
    <lineage>
        <taxon>Eukaryota</taxon>
        <taxon>Sar</taxon>
        <taxon>Stramenopiles</taxon>
        <taxon>Ochrophyta</taxon>
        <taxon>Bacillariophyta</taxon>
        <taxon>Mediophyceae</taxon>
        <taxon>Biddulphiophycidae</taxon>
        <taxon>Eupodiscales</taxon>
        <taxon>Odontellaceae</taxon>
        <taxon>Odontella</taxon>
    </lineage>
</organism>
<feature type="region of interest" description="Disordered" evidence="1">
    <location>
        <begin position="1"/>
        <end position="28"/>
    </location>
</feature>
<dbReference type="InterPro" id="IPR025714">
    <property type="entry name" value="Methyltranfer_dom"/>
</dbReference>
<evidence type="ECO:0000313" key="3">
    <source>
        <dbReference type="EMBL" id="CAE2267881.1"/>
    </source>
</evidence>
<dbReference type="Pfam" id="PF13383">
    <property type="entry name" value="Methyltransf_22"/>
    <property type="match status" value="1"/>
</dbReference>
<accession>A0A7S4JMS0</accession>
<name>A0A7S4JMS0_9STRA</name>
<proteinExistence type="predicted"/>
<sequence length="311" mass="35021">MKICLDSAPPLWEERRGGGGGGGVGRKDAKRICSENPYIPSLRSSLNETARLADGWIERKNKILPGVLAESKGQMNHIRYNIFEEMGGGCNQSCVGGPCQSDVSKIVCGLQNLAPGCVVYSIGGNNQWQFERDILAKTPCEVHTFDCTGPRDRFQIPDDPRLHFHYTCLSAKPSPSRPVGECTDRNDRNVCGDMKTLSQIQSMFNHTQIDLLKMDIEGFEHGLFMSWGVLGDETEPLQVLPMQILVELHYRTGMKELAPHHRMDFLNEVDLWELQTHLLRMGYATIVRDNNRRCLACSELTILRFRCPLIS</sequence>
<dbReference type="AlphaFoldDB" id="A0A7S4JMS0"/>
<reference evidence="3" key="1">
    <citation type="submission" date="2021-01" db="EMBL/GenBank/DDBJ databases">
        <authorList>
            <person name="Corre E."/>
            <person name="Pelletier E."/>
            <person name="Niang G."/>
            <person name="Scheremetjew M."/>
            <person name="Finn R."/>
            <person name="Kale V."/>
            <person name="Holt S."/>
            <person name="Cochrane G."/>
            <person name="Meng A."/>
            <person name="Brown T."/>
            <person name="Cohen L."/>
        </authorList>
    </citation>
    <scope>NUCLEOTIDE SEQUENCE</scope>
    <source>
        <strain evidence="3">Isolate 1302-5</strain>
    </source>
</reference>
<dbReference type="EMBL" id="HBKQ01043611">
    <property type="protein sequence ID" value="CAE2267881.1"/>
    <property type="molecule type" value="Transcribed_RNA"/>
</dbReference>
<evidence type="ECO:0000259" key="2">
    <source>
        <dbReference type="Pfam" id="PF13383"/>
    </source>
</evidence>